<evidence type="ECO:0000256" key="1">
    <source>
        <dbReference type="SAM" id="Phobius"/>
    </source>
</evidence>
<organism evidence="2 3">
    <name type="scientific">Salinimonas iocasae</name>
    <dbReference type="NCBI Taxonomy" id="2572577"/>
    <lineage>
        <taxon>Bacteria</taxon>
        <taxon>Pseudomonadati</taxon>
        <taxon>Pseudomonadota</taxon>
        <taxon>Gammaproteobacteria</taxon>
        <taxon>Alteromonadales</taxon>
        <taxon>Alteromonadaceae</taxon>
        <taxon>Alteromonas/Salinimonas group</taxon>
        <taxon>Salinimonas</taxon>
    </lineage>
</organism>
<dbReference type="Proteomes" id="UP000304912">
    <property type="component" value="Plasmid plas12"/>
</dbReference>
<dbReference type="RefSeq" id="WP_139758168.1">
    <property type="nucleotide sequence ID" value="NZ_CP039853.1"/>
</dbReference>
<evidence type="ECO:0000313" key="2">
    <source>
        <dbReference type="EMBL" id="QCZ95479.1"/>
    </source>
</evidence>
<name>A0A5B7YL75_9ALTE</name>
<evidence type="ECO:0000313" key="3">
    <source>
        <dbReference type="Proteomes" id="UP000304912"/>
    </source>
</evidence>
<sequence length="199" mass="23075">MPLIIIGAVTLGMLTAGLLMLVARRKLSRHAAASKYYDQHLSETFLASLKNKMNRVFWHYQDNAGMAIEALKQGEPLLCHYVLQKDFFLLYDGREFLLSKVSNKQLRSQIIKTYIMMKRMDETIRTNNDLLDEFEKRQRAHRESGHRDKGVIESKDSLKEHASLLKREHYQFKKVALELLGALDGEHFIKRAQGSLINE</sequence>
<geneLocation type="plasmid" evidence="2 3">
    <name>plas12</name>
</geneLocation>
<keyword evidence="1" id="KW-1133">Transmembrane helix</keyword>
<feature type="transmembrane region" description="Helical" evidence="1">
    <location>
        <begin position="6"/>
        <end position="23"/>
    </location>
</feature>
<keyword evidence="3" id="KW-1185">Reference proteome</keyword>
<keyword evidence="1" id="KW-0812">Transmembrane</keyword>
<gene>
    <name evidence="2" type="ORF">FBQ74_18300</name>
</gene>
<keyword evidence="2" id="KW-0614">Plasmid</keyword>
<dbReference type="EMBL" id="CP039853">
    <property type="protein sequence ID" value="QCZ95479.1"/>
    <property type="molecule type" value="Genomic_DNA"/>
</dbReference>
<keyword evidence="1" id="KW-0472">Membrane</keyword>
<proteinExistence type="predicted"/>
<accession>A0A5B7YL75</accession>
<protein>
    <submittedName>
        <fullName evidence="2">Uncharacterized protein</fullName>
    </submittedName>
</protein>
<dbReference type="AlphaFoldDB" id="A0A5B7YL75"/>
<reference evidence="2 3" key="1">
    <citation type="submission" date="2019-04" db="EMBL/GenBank/DDBJ databases">
        <title>Salinimonas iocasae sp. nov., a halophilic bacterium isolated from the outer tube casing of tubeworms in Okinawa Trough.</title>
        <authorList>
            <person name="Zhang H."/>
            <person name="Wang H."/>
            <person name="Li C."/>
        </authorList>
    </citation>
    <scope>NUCLEOTIDE SEQUENCE [LARGE SCALE GENOMIC DNA]</scope>
    <source>
        <strain evidence="2 3">KX18D6</strain>
        <plasmid evidence="2 3">plas12</plasmid>
    </source>
</reference>
<dbReference type="KEGG" id="salk:FBQ74_18300"/>